<dbReference type="EMBL" id="LAZR01000005">
    <property type="protein sequence ID" value="KKO10133.1"/>
    <property type="molecule type" value="Genomic_DNA"/>
</dbReference>
<dbReference type="Pfam" id="PF18029">
    <property type="entry name" value="Glyoxalase_6"/>
    <property type="match status" value="1"/>
</dbReference>
<comment type="caution">
    <text evidence="2">The sequence shown here is derived from an EMBL/GenBank/DDBJ whole genome shotgun (WGS) entry which is preliminary data.</text>
</comment>
<evidence type="ECO:0000259" key="1">
    <source>
        <dbReference type="PROSITE" id="PS51819"/>
    </source>
</evidence>
<name>A0A0F9WCL3_9ZZZZ</name>
<dbReference type="PROSITE" id="PS51819">
    <property type="entry name" value="VOC"/>
    <property type="match status" value="1"/>
</dbReference>
<evidence type="ECO:0000313" key="2">
    <source>
        <dbReference type="EMBL" id="KKO10133.1"/>
    </source>
</evidence>
<dbReference type="SUPFAM" id="SSF54593">
    <property type="entry name" value="Glyoxalase/Bleomycin resistance protein/Dihydroxybiphenyl dioxygenase"/>
    <property type="match status" value="1"/>
</dbReference>
<dbReference type="InterPro" id="IPR029068">
    <property type="entry name" value="Glyas_Bleomycin-R_OHBP_Dase"/>
</dbReference>
<sequence>MQFIVNIDVEAIEEAISFYESGLGLRLIRRLFDGAVAEMGGGPASIYLIEHPDASAAVPGTSLQRDYQRHWTPIHLDFIVEDVDAAVKQAVSAGAAQEAEIKTFVWGKLATMSDPFGNGFCLLAFADGGYDHAQ</sequence>
<organism evidence="2">
    <name type="scientific">marine sediment metagenome</name>
    <dbReference type="NCBI Taxonomy" id="412755"/>
    <lineage>
        <taxon>unclassified sequences</taxon>
        <taxon>metagenomes</taxon>
        <taxon>ecological metagenomes</taxon>
    </lineage>
</organism>
<feature type="domain" description="VOC" evidence="1">
    <location>
        <begin position="1"/>
        <end position="125"/>
    </location>
</feature>
<gene>
    <name evidence="2" type="ORF">LCGC14_0026650</name>
</gene>
<proteinExistence type="predicted"/>
<protein>
    <recommendedName>
        <fullName evidence="1">VOC domain-containing protein</fullName>
    </recommendedName>
</protein>
<dbReference type="InterPro" id="IPR037523">
    <property type="entry name" value="VOC_core"/>
</dbReference>
<reference evidence="2" key="1">
    <citation type="journal article" date="2015" name="Nature">
        <title>Complex archaea that bridge the gap between prokaryotes and eukaryotes.</title>
        <authorList>
            <person name="Spang A."/>
            <person name="Saw J.H."/>
            <person name="Jorgensen S.L."/>
            <person name="Zaremba-Niedzwiedzka K."/>
            <person name="Martijn J."/>
            <person name="Lind A.E."/>
            <person name="van Eijk R."/>
            <person name="Schleper C."/>
            <person name="Guy L."/>
            <person name="Ettema T.J."/>
        </authorList>
    </citation>
    <scope>NUCLEOTIDE SEQUENCE</scope>
</reference>
<dbReference type="AlphaFoldDB" id="A0A0F9WCL3"/>
<dbReference type="Gene3D" id="3.10.180.10">
    <property type="entry name" value="2,3-Dihydroxybiphenyl 1,2-Dioxygenase, domain 1"/>
    <property type="match status" value="1"/>
</dbReference>
<dbReference type="InterPro" id="IPR041581">
    <property type="entry name" value="Glyoxalase_6"/>
</dbReference>
<accession>A0A0F9WCL3</accession>